<reference evidence="1" key="1">
    <citation type="journal article" date="2015" name="Nature">
        <title>Complex archaea that bridge the gap between prokaryotes and eukaryotes.</title>
        <authorList>
            <person name="Spang A."/>
            <person name="Saw J.H."/>
            <person name="Jorgensen S.L."/>
            <person name="Zaremba-Niedzwiedzka K."/>
            <person name="Martijn J."/>
            <person name="Lind A.E."/>
            <person name="van Eijk R."/>
            <person name="Schleper C."/>
            <person name="Guy L."/>
            <person name="Ettema T.J."/>
        </authorList>
    </citation>
    <scope>NUCLEOTIDE SEQUENCE</scope>
</reference>
<sequence length="37" mass="4178">MKLQQLAEAKYVGDQPKSLQQAIRILFVRHGGVWNPG</sequence>
<evidence type="ECO:0000313" key="1">
    <source>
        <dbReference type="EMBL" id="KKK71394.1"/>
    </source>
</evidence>
<comment type="caution">
    <text evidence="1">The sequence shown here is derived from an EMBL/GenBank/DDBJ whole genome shotgun (WGS) entry which is preliminary data.</text>
</comment>
<dbReference type="AlphaFoldDB" id="A0A0F8ZYE7"/>
<name>A0A0F8ZYE7_9ZZZZ</name>
<organism evidence="1">
    <name type="scientific">marine sediment metagenome</name>
    <dbReference type="NCBI Taxonomy" id="412755"/>
    <lineage>
        <taxon>unclassified sequences</taxon>
        <taxon>metagenomes</taxon>
        <taxon>ecological metagenomes</taxon>
    </lineage>
</organism>
<accession>A0A0F8ZYE7</accession>
<protein>
    <submittedName>
        <fullName evidence="1">Uncharacterized protein</fullName>
    </submittedName>
</protein>
<gene>
    <name evidence="1" type="ORF">LCGC14_2914320</name>
</gene>
<proteinExistence type="predicted"/>
<feature type="non-terminal residue" evidence="1">
    <location>
        <position position="37"/>
    </location>
</feature>
<dbReference type="EMBL" id="LAZR01057756">
    <property type="protein sequence ID" value="KKK71394.1"/>
    <property type="molecule type" value="Genomic_DNA"/>
</dbReference>